<dbReference type="Proteomes" id="UP001305647">
    <property type="component" value="Unassembled WGS sequence"/>
</dbReference>
<dbReference type="EMBL" id="MU863645">
    <property type="protein sequence ID" value="KAK4099907.1"/>
    <property type="molecule type" value="Genomic_DNA"/>
</dbReference>
<dbReference type="AlphaFoldDB" id="A0AAN6Q2S6"/>
<keyword evidence="3" id="KW-1185">Reference proteome</keyword>
<comment type="caution">
    <text evidence="2">The sequence shown here is derived from an EMBL/GenBank/DDBJ whole genome shotgun (WGS) entry which is preliminary data.</text>
</comment>
<feature type="compositionally biased region" description="Polar residues" evidence="1">
    <location>
        <begin position="30"/>
        <end position="42"/>
    </location>
</feature>
<evidence type="ECO:0000313" key="2">
    <source>
        <dbReference type="EMBL" id="KAK4099907.1"/>
    </source>
</evidence>
<evidence type="ECO:0000256" key="1">
    <source>
        <dbReference type="SAM" id="MobiDB-lite"/>
    </source>
</evidence>
<reference evidence="2" key="1">
    <citation type="journal article" date="2023" name="Mol. Phylogenet. Evol.">
        <title>Genome-scale phylogeny and comparative genomics of the fungal order Sordariales.</title>
        <authorList>
            <person name="Hensen N."/>
            <person name="Bonometti L."/>
            <person name="Westerberg I."/>
            <person name="Brannstrom I.O."/>
            <person name="Guillou S."/>
            <person name="Cros-Aarteil S."/>
            <person name="Calhoun S."/>
            <person name="Haridas S."/>
            <person name="Kuo A."/>
            <person name="Mondo S."/>
            <person name="Pangilinan J."/>
            <person name="Riley R."/>
            <person name="LaButti K."/>
            <person name="Andreopoulos B."/>
            <person name="Lipzen A."/>
            <person name="Chen C."/>
            <person name="Yan M."/>
            <person name="Daum C."/>
            <person name="Ng V."/>
            <person name="Clum A."/>
            <person name="Steindorff A."/>
            <person name="Ohm R.A."/>
            <person name="Martin F."/>
            <person name="Silar P."/>
            <person name="Natvig D.O."/>
            <person name="Lalanne C."/>
            <person name="Gautier V."/>
            <person name="Ament-Velasquez S.L."/>
            <person name="Kruys A."/>
            <person name="Hutchinson M.I."/>
            <person name="Powell A.J."/>
            <person name="Barry K."/>
            <person name="Miller A.N."/>
            <person name="Grigoriev I.V."/>
            <person name="Debuchy R."/>
            <person name="Gladieux P."/>
            <person name="Hiltunen Thoren M."/>
            <person name="Johannesson H."/>
        </authorList>
    </citation>
    <scope>NUCLEOTIDE SEQUENCE</scope>
    <source>
        <strain evidence="2">CBS 757.83</strain>
    </source>
</reference>
<protein>
    <submittedName>
        <fullName evidence="2">Uncharacterized protein</fullName>
    </submittedName>
</protein>
<accession>A0AAN6Q2S6</accession>
<name>A0AAN6Q2S6_9PEZI</name>
<organism evidence="2 3">
    <name type="scientific">Parathielavia hyrcaniae</name>
    <dbReference type="NCBI Taxonomy" id="113614"/>
    <lineage>
        <taxon>Eukaryota</taxon>
        <taxon>Fungi</taxon>
        <taxon>Dikarya</taxon>
        <taxon>Ascomycota</taxon>
        <taxon>Pezizomycotina</taxon>
        <taxon>Sordariomycetes</taxon>
        <taxon>Sordariomycetidae</taxon>
        <taxon>Sordariales</taxon>
        <taxon>Chaetomiaceae</taxon>
        <taxon>Parathielavia</taxon>
    </lineage>
</organism>
<feature type="region of interest" description="Disordered" evidence="1">
    <location>
        <begin position="21"/>
        <end position="75"/>
    </location>
</feature>
<evidence type="ECO:0000313" key="3">
    <source>
        <dbReference type="Proteomes" id="UP001305647"/>
    </source>
</evidence>
<sequence length="232" mass="25415">MHCRKQSNRMIVTSTGSMITDHVSQRRLSRQLNKTSARSVSSLAPHHPVSRPSHWLAGQLSMKREPSSKSRGTRSTCAGFLGNQLDWPAATLSSLPTNPGRVPASVTRRVAVAIAVAVANRWKPRRLSFIVHSVLNFLQEVSSVIALSNRPQLKSSPNPAEQISRKQREIVSKNSGCLLPWLAQMYCVISCSAADNVAVGDMMGGVGSLEAILGNRSVHRNVRASECRSKRW</sequence>
<gene>
    <name evidence="2" type="ORF">N658DRAFT_148830</name>
</gene>
<proteinExistence type="predicted"/>
<reference evidence="2" key="2">
    <citation type="submission" date="2023-05" db="EMBL/GenBank/DDBJ databases">
        <authorList>
            <consortium name="Lawrence Berkeley National Laboratory"/>
            <person name="Steindorff A."/>
            <person name="Hensen N."/>
            <person name="Bonometti L."/>
            <person name="Westerberg I."/>
            <person name="Brannstrom I.O."/>
            <person name="Guillou S."/>
            <person name="Cros-Aarteil S."/>
            <person name="Calhoun S."/>
            <person name="Haridas S."/>
            <person name="Kuo A."/>
            <person name="Mondo S."/>
            <person name="Pangilinan J."/>
            <person name="Riley R."/>
            <person name="Labutti K."/>
            <person name="Andreopoulos B."/>
            <person name="Lipzen A."/>
            <person name="Chen C."/>
            <person name="Yanf M."/>
            <person name="Daum C."/>
            <person name="Ng V."/>
            <person name="Clum A."/>
            <person name="Ohm R."/>
            <person name="Martin F."/>
            <person name="Silar P."/>
            <person name="Natvig D."/>
            <person name="Lalanne C."/>
            <person name="Gautier V."/>
            <person name="Ament-Velasquez S.L."/>
            <person name="Kruys A."/>
            <person name="Hutchinson M.I."/>
            <person name="Powell A.J."/>
            <person name="Barry K."/>
            <person name="Miller A.N."/>
            <person name="Grigoriev I.V."/>
            <person name="Debuchy R."/>
            <person name="Gladieux P."/>
            <person name="Thoren M.H."/>
            <person name="Johannesson H."/>
        </authorList>
    </citation>
    <scope>NUCLEOTIDE SEQUENCE</scope>
    <source>
        <strain evidence="2">CBS 757.83</strain>
    </source>
</reference>